<proteinExistence type="predicted"/>
<sequence length="284" mass="33662">MNYYRFTAPPLPHYIVGGEAVYQAGEVHATRRNISLFDMIIVTEGCLYMEEEEQRWEVKEGEALILHPQRQHGSYRACTERTHFYWLHFQSTGEWSEASEAVPMTDPDKDRRYQRIEHFTIYLPRYCGFSDALSFYDNVLALIEAEKEPSASSRWKQQTIFQALLFDMNENHRSLRSPAQQIAEAVEQYLRQNYREPDCYEQYRDQLHYHPTYVARCMKQVYQMTPLEYLTKHRVDQSKLLLINTGMPISQIAVDVGFSSATYYIRSFAKLQGQTPREYRGRFR</sequence>
<dbReference type="Gene3D" id="1.10.10.60">
    <property type="entry name" value="Homeodomain-like"/>
    <property type="match status" value="2"/>
</dbReference>
<keyword evidence="3" id="KW-0804">Transcription</keyword>
<dbReference type="SUPFAM" id="SSF51215">
    <property type="entry name" value="Regulatory protein AraC"/>
    <property type="match status" value="1"/>
</dbReference>
<dbReference type="RefSeq" id="WP_161702674.1">
    <property type="nucleotide sequence ID" value="NZ_JAAAMU010000016.1"/>
</dbReference>
<dbReference type="GO" id="GO:0003700">
    <property type="term" value="F:DNA-binding transcription factor activity"/>
    <property type="evidence" value="ECO:0007669"/>
    <property type="project" value="InterPro"/>
</dbReference>
<dbReference type="Pfam" id="PF12833">
    <property type="entry name" value="HTH_18"/>
    <property type="match status" value="1"/>
</dbReference>
<gene>
    <name evidence="5" type="ORF">GT003_23970</name>
</gene>
<dbReference type="SMART" id="SM00342">
    <property type="entry name" value="HTH_ARAC"/>
    <property type="match status" value="1"/>
</dbReference>
<dbReference type="Proteomes" id="UP000558113">
    <property type="component" value="Unassembled WGS sequence"/>
</dbReference>
<dbReference type="PROSITE" id="PS00041">
    <property type="entry name" value="HTH_ARAC_FAMILY_1"/>
    <property type="match status" value="1"/>
</dbReference>
<organism evidence="5 6">
    <name type="scientific">Paenibacillus sacheonensis</name>
    <dbReference type="NCBI Taxonomy" id="742054"/>
    <lineage>
        <taxon>Bacteria</taxon>
        <taxon>Bacillati</taxon>
        <taxon>Bacillota</taxon>
        <taxon>Bacilli</taxon>
        <taxon>Bacillales</taxon>
        <taxon>Paenibacillaceae</taxon>
        <taxon>Paenibacillus</taxon>
    </lineage>
</organism>
<keyword evidence="2" id="KW-0238">DNA-binding</keyword>
<dbReference type="InterPro" id="IPR009057">
    <property type="entry name" value="Homeodomain-like_sf"/>
</dbReference>
<dbReference type="InterPro" id="IPR020449">
    <property type="entry name" value="Tscrpt_reg_AraC-type_HTH"/>
</dbReference>
<keyword evidence="1" id="KW-0805">Transcription regulation</keyword>
<evidence type="ECO:0000313" key="5">
    <source>
        <dbReference type="EMBL" id="NBC72065.1"/>
    </source>
</evidence>
<evidence type="ECO:0000256" key="3">
    <source>
        <dbReference type="ARBA" id="ARBA00023163"/>
    </source>
</evidence>
<reference evidence="5 6" key="1">
    <citation type="submission" date="2020-01" db="EMBL/GenBank/DDBJ databases">
        <title>Paenibacillus soybeanensis sp. nov. isolated from the nodules of soybean (Glycine max(L.) Merr).</title>
        <authorList>
            <person name="Wang H."/>
        </authorList>
    </citation>
    <scope>NUCLEOTIDE SEQUENCE [LARGE SCALE GENOMIC DNA]</scope>
    <source>
        <strain evidence="5 6">DSM 23054</strain>
    </source>
</reference>
<dbReference type="PROSITE" id="PS01124">
    <property type="entry name" value="HTH_ARAC_FAMILY_2"/>
    <property type="match status" value="1"/>
</dbReference>
<dbReference type="PANTHER" id="PTHR43280:SF30">
    <property type="entry name" value="MMSAB OPERON REGULATORY PROTEIN"/>
    <property type="match status" value="1"/>
</dbReference>
<keyword evidence="6" id="KW-1185">Reference proteome</keyword>
<dbReference type="InterPro" id="IPR018060">
    <property type="entry name" value="HTH_AraC"/>
</dbReference>
<feature type="domain" description="HTH araC/xylS-type" evidence="4">
    <location>
        <begin position="184"/>
        <end position="282"/>
    </location>
</feature>
<evidence type="ECO:0000256" key="2">
    <source>
        <dbReference type="ARBA" id="ARBA00023125"/>
    </source>
</evidence>
<protein>
    <submittedName>
        <fullName evidence="5">Helix-turn-helix domain-containing protein</fullName>
    </submittedName>
</protein>
<dbReference type="AlphaFoldDB" id="A0A7X4YT39"/>
<dbReference type="SUPFAM" id="SSF46689">
    <property type="entry name" value="Homeodomain-like"/>
    <property type="match status" value="1"/>
</dbReference>
<dbReference type="EMBL" id="JAAAMU010000016">
    <property type="protein sequence ID" value="NBC72065.1"/>
    <property type="molecule type" value="Genomic_DNA"/>
</dbReference>
<dbReference type="PRINTS" id="PR00032">
    <property type="entry name" value="HTHARAC"/>
</dbReference>
<evidence type="ECO:0000256" key="1">
    <source>
        <dbReference type="ARBA" id="ARBA00023015"/>
    </source>
</evidence>
<dbReference type="GO" id="GO:0043565">
    <property type="term" value="F:sequence-specific DNA binding"/>
    <property type="evidence" value="ECO:0007669"/>
    <property type="project" value="InterPro"/>
</dbReference>
<comment type="caution">
    <text evidence="5">The sequence shown here is derived from an EMBL/GenBank/DDBJ whole genome shotgun (WGS) entry which is preliminary data.</text>
</comment>
<evidence type="ECO:0000259" key="4">
    <source>
        <dbReference type="PROSITE" id="PS01124"/>
    </source>
</evidence>
<name>A0A7X4YT39_9BACL</name>
<dbReference type="OrthoDB" id="192171at2"/>
<accession>A0A7X4YT39</accession>
<dbReference type="InterPro" id="IPR037923">
    <property type="entry name" value="HTH-like"/>
</dbReference>
<dbReference type="InterPro" id="IPR018062">
    <property type="entry name" value="HTH_AraC-typ_CS"/>
</dbReference>
<evidence type="ECO:0000313" key="6">
    <source>
        <dbReference type="Proteomes" id="UP000558113"/>
    </source>
</evidence>
<dbReference type="PANTHER" id="PTHR43280">
    <property type="entry name" value="ARAC-FAMILY TRANSCRIPTIONAL REGULATOR"/>
    <property type="match status" value="1"/>
</dbReference>